<organism evidence="1 2">
    <name type="scientific">Methylococcus geothermalis</name>
    <dbReference type="NCBI Taxonomy" id="2681310"/>
    <lineage>
        <taxon>Bacteria</taxon>
        <taxon>Pseudomonadati</taxon>
        <taxon>Pseudomonadota</taxon>
        <taxon>Gammaproteobacteria</taxon>
        <taxon>Methylococcales</taxon>
        <taxon>Methylococcaceae</taxon>
        <taxon>Methylococcus</taxon>
    </lineage>
</organism>
<sequence length="272" mass="30359">MSSVYIPYLLAVRRLRARLDATARELAGWVFLGPELGGLAAFVRADVLDDPPRFYFPLAVDDPGADYLGDLHYVWFREEDIEAFEPGCRFVAGGDLIRRWGKALGEDVQDFIQARCDEGVLEVIYPNAAAVSWGVGGAVRETALFFADQVWEVEARHGLGDGEGAGEALGADEDALAVEVIEEGNAPWFVVKRQRDGWVEVLKRLAWAVHLERGQAVDWVEAWVRLVRDPPKGLGIEVKEGGRAVVMKGEKELRKDGFKRRWGRYVKGVKHI</sequence>
<gene>
    <name evidence="1" type="ORF">GNH96_09500</name>
</gene>
<protein>
    <submittedName>
        <fullName evidence="1">Uncharacterized protein</fullName>
    </submittedName>
</protein>
<evidence type="ECO:0000313" key="2">
    <source>
        <dbReference type="Proteomes" id="UP000503004"/>
    </source>
</evidence>
<dbReference type="KEGG" id="metu:GNH96_09500"/>
<keyword evidence="2" id="KW-1185">Reference proteome</keyword>
<proteinExistence type="predicted"/>
<dbReference type="AlphaFoldDB" id="A0A858Q8Q5"/>
<accession>A0A858Q8Q5</accession>
<dbReference type="RefSeq" id="WP_169603460.1">
    <property type="nucleotide sequence ID" value="NZ_CP046565.1"/>
</dbReference>
<reference evidence="2" key="1">
    <citation type="submission" date="2019-12" db="EMBL/GenBank/DDBJ databases">
        <authorList>
            <person name="Awala S.I."/>
            <person name="Rhee S.K."/>
        </authorList>
    </citation>
    <scope>NUCLEOTIDE SEQUENCE [LARGE SCALE GENOMIC DNA]</scope>
    <source>
        <strain evidence="2">IM1</strain>
    </source>
</reference>
<dbReference type="Proteomes" id="UP000503004">
    <property type="component" value="Chromosome"/>
</dbReference>
<dbReference type="EMBL" id="CP046565">
    <property type="protein sequence ID" value="QJD30181.1"/>
    <property type="molecule type" value="Genomic_DNA"/>
</dbReference>
<evidence type="ECO:0000313" key="1">
    <source>
        <dbReference type="EMBL" id="QJD30181.1"/>
    </source>
</evidence>
<name>A0A858Q8Q5_9GAMM</name>